<keyword evidence="2" id="KW-0547">Nucleotide-binding</keyword>
<dbReference type="GO" id="GO:0016887">
    <property type="term" value="F:ATP hydrolysis activity"/>
    <property type="evidence" value="ECO:0007669"/>
    <property type="project" value="TreeGrafter"/>
</dbReference>
<dbReference type="InterPro" id="IPR050130">
    <property type="entry name" value="ClpA_ClpB"/>
</dbReference>
<feature type="domain" description="UVR" evidence="4">
    <location>
        <begin position="281"/>
        <end position="316"/>
    </location>
</feature>
<dbReference type="PANTHER" id="PTHR11638">
    <property type="entry name" value="ATP-DEPENDENT CLP PROTEASE"/>
    <property type="match status" value="1"/>
</dbReference>
<dbReference type="EMBL" id="KZ663282">
    <property type="protein sequence ID" value="PPS14131.1"/>
    <property type="molecule type" value="Genomic_DNA"/>
</dbReference>
<proteinExistence type="predicted"/>
<dbReference type="GO" id="GO:0034605">
    <property type="term" value="P:cellular response to heat"/>
    <property type="evidence" value="ECO:0007669"/>
    <property type="project" value="TreeGrafter"/>
</dbReference>
<dbReference type="SUPFAM" id="SSF52540">
    <property type="entry name" value="P-loop containing nucleoside triphosphate hydrolases"/>
    <property type="match status" value="1"/>
</dbReference>
<dbReference type="Gene3D" id="4.10.860.10">
    <property type="entry name" value="UVR domain"/>
    <property type="match status" value="1"/>
</dbReference>
<protein>
    <recommendedName>
        <fullName evidence="4">UVR domain-containing protein</fullName>
    </recommendedName>
</protein>
<dbReference type="InterPro" id="IPR001943">
    <property type="entry name" value="UVR_dom"/>
</dbReference>
<dbReference type="InterPro" id="IPR056789">
    <property type="entry name" value="LRR_R13L1-DRL21"/>
</dbReference>
<name>A0A2P5YEZ3_GOSBA</name>
<keyword evidence="3" id="KW-0067">ATP-binding</keyword>
<dbReference type="SUPFAM" id="SSF52058">
    <property type="entry name" value="L domain-like"/>
    <property type="match status" value="1"/>
</dbReference>
<dbReference type="InterPro" id="IPR036876">
    <property type="entry name" value="UVR_dom_sf"/>
</dbReference>
<reference evidence="5 6" key="1">
    <citation type="submission" date="2015-01" db="EMBL/GenBank/DDBJ databases">
        <title>Genome of allotetraploid Gossypium barbadense reveals genomic plasticity and fiber elongation in cotton evolution.</title>
        <authorList>
            <person name="Chen X."/>
            <person name="Liu X."/>
            <person name="Zhao B."/>
            <person name="Zheng H."/>
            <person name="Hu Y."/>
            <person name="Lu G."/>
            <person name="Yang C."/>
            <person name="Chen J."/>
            <person name="Shan C."/>
            <person name="Zhang L."/>
            <person name="Zhou Y."/>
            <person name="Wang L."/>
            <person name="Guo W."/>
            <person name="Bai Y."/>
            <person name="Ruan J."/>
            <person name="Shangguan X."/>
            <person name="Mao Y."/>
            <person name="Jiang J."/>
            <person name="Zhu Y."/>
            <person name="Lei J."/>
            <person name="Kang H."/>
            <person name="Chen S."/>
            <person name="He X."/>
            <person name="Wang R."/>
            <person name="Wang Y."/>
            <person name="Chen J."/>
            <person name="Wang L."/>
            <person name="Yu S."/>
            <person name="Wang B."/>
            <person name="Wei J."/>
            <person name="Song S."/>
            <person name="Lu X."/>
            <person name="Gao Z."/>
            <person name="Gu W."/>
            <person name="Deng X."/>
            <person name="Ma D."/>
            <person name="Wang S."/>
            <person name="Liang W."/>
            <person name="Fang L."/>
            <person name="Cai C."/>
            <person name="Zhu X."/>
            <person name="Zhou B."/>
            <person name="Zhang Y."/>
            <person name="Chen Z."/>
            <person name="Xu S."/>
            <person name="Zhu R."/>
            <person name="Wang S."/>
            <person name="Zhang T."/>
            <person name="Zhao G."/>
        </authorList>
    </citation>
    <scope>NUCLEOTIDE SEQUENCE [LARGE SCALE GENOMIC DNA]</scope>
    <source>
        <strain evidence="6">cv. Xinhai21</strain>
        <tissue evidence="5">Leaf</tissue>
    </source>
</reference>
<dbReference type="Pfam" id="PF02151">
    <property type="entry name" value="UVR"/>
    <property type="match status" value="1"/>
</dbReference>
<dbReference type="InterPro" id="IPR032675">
    <property type="entry name" value="LRR_dom_sf"/>
</dbReference>
<sequence>MPFGIDKLINLQRLSDFIIGEGDGHHIRVLKYFSNLKGDIRFSGLENVNCQDAREAKVNEKQGIDRLVLHWSKNFYKDSRNKEHEEWVLGSLCPPKKLEQLVIKNYSGAKFSTWIADSSFKNMLSLGLGNCKNCKSLPSIARLSLLKDLTICGLDELHKIGVELFGVYQSNAFTSLETVLRVCQIGRSGIHMKKLEIYECGRLVVSISCFSSLCELIIDGCEELVDEGSSSAEEEAFDISSWKEFGIFTAKWVKLTRASFSYDCPVLVFAFVMHSFPRKLKTLKRQLTKSKNQAVRDQDFEKAGELRDREITLRAQITAVQEKDKGMNKGVEGSLVVTEADIQHIVSSWTGIPVEKVSTDEFDRLLKMEETLHKRVVGQDEAVKAINRAIRRARVGLKNPRPIASFIYSGPTGVGNSELAKNLQYLIDEKENNNTINNVCLLEHLDISDCHSLIWLSSTDISFPEEGFPTNLTSLKVSKEPRIYTSLVEWGFNRLTSLPELIISGEGCPNVVSFPEEGIVITLPPLTFIFIQKFENLEYMWFMGFQHLTSLQQLQIYTCPKLTSLPEKDMLLSLEHLLIYNCPLLEEGCSRGKGREWSKVAHIPYVQIDVPTVISRGLD</sequence>
<gene>
    <name evidence="5" type="ORF">GOBAR_AA06464</name>
</gene>
<evidence type="ECO:0000259" key="4">
    <source>
        <dbReference type="PROSITE" id="PS50151"/>
    </source>
</evidence>
<evidence type="ECO:0000256" key="1">
    <source>
        <dbReference type="ARBA" id="ARBA00022737"/>
    </source>
</evidence>
<dbReference type="Gene3D" id="3.40.50.300">
    <property type="entry name" value="P-loop containing nucleotide triphosphate hydrolases"/>
    <property type="match status" value="1"/>
</dbReference>
<dbReference type="GO" id="GO:0005737">
    <property type="term" value="C:cytoplasm"/>
    <property type="evidence" value="ECO:0007669"/>
    <property type="project" value="TreeGrafter"/>
</dbReference>
<dbReference type="Proteomes" id="UP000239757">
    <property type="component" value="Unassembled WGS sequence"/>
</dbReference>
<dbReference type="OrthoDB" id="1001198at2759"/>
<evidence type="ECO:0000256" key="3">
    <source>
        <dbReference type="ARBA" id="ARBA00022840"/>
    </source>
</evidence>
<accession>A0A2P5YEZ3</accession>
<dbReference type="AlphaFoldDB" id="A0A2P5YEZ3"/>
<organism evidence="5 6">
    <name type="scientific">Gossypium barbadense</name>
    <name type="common">Sea Island cotton</name>
    <name type="synonym">Hibiscus barbadensis</name>
    <dbReference type="NCBI Taxonomy" id="3634"/>
    <lineage>
        <taxon>Eukaryota</taxon>
        <taxon>Viridiplantae</taxon>
        <taxon>Streptophyta</taxon>
        <taxon>Embryophyta</taxon>
        <taxon>Tracheophyta</taxon>
        <taxon>Spermatophyta</taxon>
        <taxon>Magnoliopsida</taxon>
        <taxon>eudicotyledons</taxon>
        <taxon>Gunneridae</taxon>
        <taxon>Pentapetalae</taxon>
        <taxon>rosids</taxon>
        <taxon>malvids</taxon>
        <taxon>Malvales</taxon>
        <taxon>Malvaceae</taxon>
        <taxon>Malvoideae</taxon>
        <taxon>Gossypium</taxon>
    </lineage>
</organism>
<evidence type="ECO:0000313" key="5">
    <source>
        <dbReference type="EMBL" id="PPS14131.1"/>
    </source>
</evidence>
<dbReference type="PANTHER" id="PTHR11638:SF155">
    <property type="entry name" value="CHAPERONE PROTEIN CLPC1, CHLOROPLASTIC-LIKE"/>
    <property type="match status" value="1"/>
</dbReference>
<dbReference type="GO" id="GO:0005524">
    <property type="term" value="F:ATP binding"/>
    <property type="evidence" value="ECO:0007669"/>
    <property type="project" value="UniProtKB-KW"/>
</dbReference>
<evidence type="ECO:0000313" key="6">
    <source>
        <dbReference type="Proteomes" id="UP000239757"/>
    </source>
</evidence>
<dbReference type="Pfam" id="PF25019">
    <property type="entry name" value="LRR_R13L1-DRL21"/>
    <property type="match status" value="1"/>
</dbReference>
<dbReference type="InterPro" id="IPR027417">
    <property type="entry name" value="P-loop_NTPase"/>
</dbReference>
<dbReference type="PROSITE" id="PS50151">
    <property type="entry name" value="UVR"/>
    <property type="match status" value="1"/>
</dbReference>
<keyword evidence="1" id="KW-0677">Repeat</keyword>
<dbReference type="SUPFAM" id="SSF46600">
    <property type="entry name" value="C-terminal UvrC-binding domain of UvrB"/>
    <property type="match status" value="1"/>
</dbReference>
<evidence type="ECO:0000256" key="2">
    <source>
        <dbReference type="ARBA" id="ARBA00022741"/>
    </source>
</evidence>
<dbReference type="Gene3D" id="3.80.10.10">
    <property type="entry name" value="Ribonuclease Inhibitor"/>
    <property type="match status" value="2"/>
</dbReference>